<feature type="region of interest" description="Disordered" evidence="5">
    <location>
        <begin position="1"/>
        <end position="31"/>
    </location>
</feature>
<organism evidence="6 7">
    <name type="scientific">Ephemerocybe angulata</name>
    <dbReference type="NCBI Taxonomy" id="980116"/>
    <lineage>
        <taxon>Eukaryota</taxon>
        <taxon>Fungi</taxon>
        <taxon>Dikarya</taxon>
        <taxon>Basidiomycota</taxon>
        <taxon>Agaricomycotina</taxon>
        <taxon>Agaricomycetes</taxon>
        <taxon>Agaricomycetidae</taxon>
        <taxon>Agaricales</taxon>
        <taxon>Agaricineae</taxon>
        <taxon>Psathyrellaceae</taxon>
        <taxon>Ephemerocybe</taxon>
    </lineage>
</organism>
<dbReference type="InterPro" id="IPR036440">
    <property type="entry name" value="Peptidase_C15-like_sf"/>
</dbReference>
<dbReference type="EMBL" id="JAACJK010000178">
    <property type="protein sequence ID" value="KAF5318399.1"/>
    <property type="molecule type" value="Genomic_DNA"/>
</dbReference>
<keyword evidence="7" id="KW-1185">Reference proteome</keyword>
<feature type="compositionally biased region" description="Low complexity" evidence="5">
    <location>
        <begin position="115"/>
        <end position="174"/>
    </location>
</feature>
<dbReference type="OrthoDB" id="407146at2759"/>
<dbReference type="SUPFAM" id="SSF53182">
    <property type="entry name" value="Pyrrolidone carboxyl peptidase (pyroglutamate aminopeptidase)"/>
    <property type="match status" value="2"/>
</dbReference>
<feature type="compositionally biased region" description="Low complexity" evidence="5">
    <location>
        <begin position="87"/>
        <end position="108"/>
    </location>
</feature>
<keyword evidence="3" id="KW-0378">Hydrolase</keyword>
<evidence type="ECO:0000256" key="5">
    <source>
        <dbReference type="SAM" id="MobiDB-lite"/>
    </source>
</evidence>
<comment type="similarity">
    <text evidence="1">Belongs to the peptidase C15 family.</text>
</comment>
<dbReference type="GO" id="GO:0006508">
    <property type="term" value="P:proteolysis"/>
    <property type="evidence" value="ECO:0007669"/>
    <property type="project" value="UniProtKB-KW"/>
</dbReference>
<reference evidence="6 7" key="1">
    <citation type="journal article" date="2020" name="ISME J.">
        <title>Uncovering the hidden diversity of litter-decomposition mechanisms in mushroom-forming fungi.</title>
        <authorList>
            <person name="Floudas D."/>
            <person name="Bentzer J."/>
            <person name="Ahren D."/>
            <person name="Johansson T."/>
            <person name="Persson P."/>
            <person name="Tunlid A."/>
        </authorList>
    </citation>
    <scope>NUCLEOTIDE SEQUENCE [LARGE SCALE GENOMIC DNA]</scope>
    <source>
        <strain evidence="6 7">CBS 175.51</strain>
    </source>
</reference>
<name>A0A8H5B865_9AGAR</name>
<dbReference type="GO" id="GO:0008234">
    <property type="term" value="F:cysteine-type peptidase activity"/>
    <property type="evidence" value="ECO:0007669"/>
    <property type="project" value="UniProtKB-KW"/>
</dbReference>
<gene>
    <name evidence="6" type="ORF">D9611_013910</name>
</gene>
<proteinExistence type="inferred from homology"/>
<dbReference type="PANTHER" id="PTHR23402">
    <property type="entry name" value="PROTEASE FAMILY C15 PYROGLUTAMYL-PEPTIDASE I-RELATED"/>
    <property type="match status" value="1"/>
</dbReference>
<keyword evidence="4" id="KW-0788">Thiol protease</keyword>
<dbReference type="Gene3D" id="3.40.630.20">
    <property type="entry name" value="Peptidase C15, pyroglutamyl peptidase I-like"/>
    <property type="match status" value="2"/>
</dbReference>
<evidence type="ECO:0000313" key="7">
    <source>
        <dbReference type="Proteomes" id="UP000541558"/>
    </source>
</evidence>
<keyword evidence="2" id="KW-0645">Protease</keyword>
<evidence type="ECO:0000313" key="6">
    <source>
        <dbReference type="EMBL" id="KAF5318399.1"/>
    </source>
</evidence>
<evidence type="ECO:0000256" key="4">
    <source>
        <dbReference type="ARBA" id="ARBA00022807"/>
    </source>
</evidence>
<dbReference type="InterPro" id="IPR016125">
    <property type="entry name" value="Peptidase_C15-like"/>
</dbReference>
<dbReference type="Proteomes" id="UP000541558">
    <property type="component" value="Unassembled WGS sequence"/>
</dbReference>
<accession>A0A8H5B865</accession>
<protein>
    <submittedName>
        <fullName evidence="6">Uncharacterized protein</fullName>
    </submittedName>
</protein>
<comment type="caution">
    <text evidence="6">The sequence shown here is derived from an EMBL/GenBank/DDBJ whole genome shotgun (WGS) entry which is preliminary data.</text>
</comment>
<feature type="region of interest" description="Disordered" evidence="5">
    <location>
        <begin position="460"/>
        <end position="503"/>
    </location>
</feature>
<feature type="region of interest" description="Disordered" evidence="5">
    <location>
        <begin position="86"/>
        <end position="180"/>
    </location>
</feature>
<evidence type="ECO:0000256" key="3">
    <source>
        <dbReference type="ARBA" id="ARBA00022801"/>
    </source>
</evidence>
<dbReference type="PANTHER" id="PTHR23402:SF1">
    <property type="entry name" value="PYROGLUTAMYL-PEPTIDASE I"/>
    <property type="match status" value="1"/>
</dbReference>
<evidence type="ECO:0000256" key="1">
    <source>
        <dbReference type="ARBA" id="ARBA00006641"/>
    </source>
</evidence>
<feature type="compositionally biased region" description="Low complexity" evidence="5">
    <location>
        <begin position="471"/>
        <end position="492"/>
    </location>
</feature>
<sequence length="561" mass="59346">MSVVDPADVAQDTPAAVDNDDAEQANPRANGEQIKTFRVLLTGFGSPVNRKPNPSWLAVKALHNVTITNDQWQEVFGNIVVTAPGNAASTSTDTKAASPTTGSPPSTSKGKRPLGNGDASSGASGTTAVASTSTRPTSPPSSKSSAPASSSKAASTTEDAEDPTATTTTSATMPIPLPPLPEPGPYNIHITAIEVPMLYEEVLHVIPGLHLRPPQVPHNAPEDFPEPPEQGYDFIFHVGAAGRGSLRMEIIGHKYGYNMKDSSGAYCAVVPPISATKNLNNNRGPGAAPPAPSGPLILSGPYTGGGIHGSGFGSMGMGYNNERLGYNPAVHDPQPGIPGSETAVRPMRGFGAAYETFPDEMATDIDVTRLVQDLKASGMSVSVPIHPCPRWDRVLTKKSIMFLDYDMQSIYTSMDAGHYLCDFIYYCSLAESKRSSKALLPFLTNTPYIAPSPHYGPTYGPQAYQMQPFPGGSSNAHAGSADASSSSQKTSGPPHGNGHPQTHKPARVLLMHCPPVNEPLSTEEVTESIRRIILWVGREMEVMDMREIAAREPEEGGAPAF</sequence>
<evidence type="ECO:0000256" key="2">
    <source>
        <dbReference type="ARBA" id="ARBA00022670"/>
    </source>
</evidence>
<dbReference type="AlphaFoldDB" id="A0A8H5B865"/>